<name>A0A853EI71_9ACTO</name>
<proteinExistence type="predicted"/>
<sequence length="66" mass="7059">MGAREIRVGAVLTPRPQLPRVRIEGLAEAPLVLTTGEAVSLARLLELSAAEADASYEVMTDPDWQG</sequence>
<comment type="caution">
    <text evidence="1">The sequence shown here is derived from an EMBL/GenBank/DDBJ whole genome shotgun (WGS) entry which is preliminary data.</text>
</comment>
<protein>
    <submittedName>
        <fullName evidence="1">Uncharacterized protein</fullName>
    </submittedName>
</protein>
<reference evidence="1 2" key="1">
    <citation type="submission" date="2020-07" db="EMBL/GenBank/DDBJ databases">
        <title>MOT database genomes.</title>
        <authorList>
            <person name="Joseph S."/>
            <person name="Aduse-Opoku J."/>
            <person name="Hashim A."/>
            <person name="Wade W."/>
            <person name="Curtis M."/>
        </authorList>
    </citation>
    <scope>NUCLEOTIDE SEQUENCE [LARGE SCALE GENOMIC DNA]</scope>
    <source>
        <strain evidence="1 2">WMus004</strain>
    </source>
</reference>
<gene>
    <name evidence="1" type="ORF">HZZ05_01785</name>
</gene>
<dbReference type="RefSeq" id="WP_179899611.1">
    <property type="nucleotide sequence ID" value="NZ_JACBXV010000011.1"/>
</dbReference>
<evidence type="ECO:0000313" key="1">
    <source>
        <dbReference type="EMBL" id="NYS68270.1"/>
    </source>
</evidence>
<evidence type="ECO:0000313" key="2">
    <source>
        <dbReference type="Proteomes" id="UP000572528"/>
    </source>
</evidence>
<accession>A0A853EI71</accession>
<dbReference type="EMBL" id="JACBXV010000011">
    <property type="protein sequence ID" value="NYS68270.1"/>
    <property type="molecule type" value="Genomic_DNA"/>
</dbReference>
<dbReference type="Proteomes" id="UP000572528">
    <property type="component" value="Unassembled WGS sequence"/>
</dbReference>
<organism evidence="1 2">
    <name type="scientific">Actinomyces bowdenii</name>
    <dbReference type="NCBI Taxonomy" id="131109"/>
    <lineage>
        <taxon>Bacteria</taxon>
        <taxon>Bacillati</taxon>
        <taxon>Actinomycetota</taxon>
        <taxon>Actinomycetes</taxon>
        <taxon>Actinomycetales</taxon>
        <taxon>Actinomycetaceae</taxon>
        <taxon>Actinomyces</taxon>
    </lineage>
</organism>
<dbReference type="AlphaFoldDB" id="A0A853EI71"/>